<keyword evidence="1" id="KW-0175">Coiled coil</keyword>
<dbReference type="Pfam" id="PF07396">
    <property type="entry name" value="Porin_O_P"/>
    <property type="match status" value="1"/>
</dbReference>
<dbReference type="EMBL" id="CP133548">
    <property type="protein sequence ID" value="WMS85842.1"/>
    <property type="molecule type" value="Genomic_DNA"/>
</dbReference>
<gene>
    <name evidence="3" type="ORF">Q9312_11500</name>
</gene>
<name>A0AA51RQM3_9GAMM</name>
<dbReference type="KEGG" id="plei:Q9312_11500"/>
<keyword evidence="2" id="KW-0732">Signal</keyword>
<evidence type="ECO:0000256" key="2">
    <source>
        <dbReference type="SAM" id="SignalP"/>
    </source>
</evidence>
<reference evidence="3 4" key="1">
    <citation type="submission" date="2023-08" db="EMBL/GenBank/DDBJ databases">
        <title>Pleionea litopenaei sp. nov., isolated from stomach of juvenile Litopenaeus vannamei.</title>
        <authorList>
            <person name="Rho A.M."/>
            <person name="Hwang C.Y."/>
        </authorList>
    </citation>
    <scope>NUCLEOTIDE SEQUENCE [LARGE SCALE GENOMIC DNA]</scope>
    <source>
        <strain evidence="3 4">HL-JVS1</strain>
    </source>
</reference>
<accession>A0AA51RQM3</accession>
<proteinExistence type="predicted"/>
<dbReference type="InterPro" id="IPR010870">
    <property type="entry name" value="Porin_O/P"/>
</dbReference>
<dbReference type="Proteomes" id="UP001239782">
    <property type="component" value="Chromosome"/>
</dbReference>
<feature type="coiled-coil region" evidence="1">
    <location>
        <begin position="25"/>
        <end position="59"/>
    </location>
</feature>
<sequence length="377" mass="41808">MFRTLLPLLAGISTVAFAQDSQPTKEELQKAIEQQAKQIEELQQQMNAAVEAIEDKSSAQSSDTNIGGYGELHYNNFDTKEDIDFHRFVLFVSHKYSDKLRFFSELEVEHAYAGEGKPGAVELEQAYIEYDLSSSTTLKGGLFLVPVGLLNETHEPDTFYGVERNPIEKNIIPTTWWEAGAGVSYRFAEGLTFDFAAHSGLNVDPADFDLRSGRQKVAKADGDSFAYTARLKYTGIPGLEIAGSFQHQDDITQGAANAEAQLLEMHAVYATGPFAVRALWAQWDINNSIADTLGKDVQTGYFLEPAYRITEEFGVFARYSVWDNTAGSANTLDTEMRQVNVGVNYWIHPNVVVKFDFENRLGAQDGSGVNAGLGYQF</sequence>
<dbReference type="Gene3D" id="2.40.160.10">
    <property type="entry name" value="Porin"/>
    <property type="match status" value="1"/>
</dbReference>
<dbReference type="RefSeq" id="WP_309200995.1">
    <property type="nucleotide sequence ID" value="NZ_CP133548.1"/>
</dbReference>
<dbReference type="InterPro" id="IPR023614">
    <property type="entry name" value="Porin_dom_sf"/>
</dbReference>
<dbReference type="AlphaFoldDB" id="A0AA51RQM3"/>
<dbReference type="SUPFAM" id="SSF56935">
    <property type="entry name" value="Porins"/>
    <property type="match status" value="1"/>
</dbReference>
<protein>
    <submittedName>
        <fullName evidence="3">Porin</fullName>
    </submittedName>
</protein>
<evidence type="ECO:0000313" key="3">
    <source>
        <dbReference type="EMBL" id="WMS85842.1"/>
    </source>
</evidence>
<feature type="chain" id="PRO_5041415596" evidence="2">
    <location>
        <begin position="19"/>
        <end position="377"/>
    </location>
</feature>
<evidence type="ECO:0000256" key="1">
    <source>
        <dbReference type="SAM" id="Coils"/>
    </source>
</evidence>
<keyword evidence="4" id="KW-1185">Reference proteome</keyword>
<evidence type="ECO:0000313" key="4">
    <source>
        <dbReference type="Proteomes" id="UP001239782"/>
    </source>
</evidence>
<feature type="signal peptide" evidence="2">
    <location>
        <begin position="1"/>
        <end position="18"/>
    </location>
</feature>
<organism evidence="3 4">
    <name type="scientific">Pleionea litopenaei</name>
    <dbReference type="NCBI Taxonomy" id="3070815"/>
    <lineage>
        <taxon>Bacteria</taxon>
        <taxon>Pseudomonadati</taxon>
        <taxon>Pseudomonadota</taxon>
        <taxon>Gammaproteobacteria</taxon>
        <taxon>Oceanospirillales</taxon>
        <taxon>Pleioneaceae</taxon>
        <taxon>Pleionea</taxon>
    </lineage>
</organism>